<evidence type="ECO:0000313" key="4">
    <source>
        <dbReference type="Proteomes" id="UP001176471"/>
    </source>
</evidence>
<reference evidence="3" key="1">
    <citation type="submission" date="2023-07" db="EMBL/GenBank/DDBJ databases">
        <title>Bacterial whole genome sequence for Sphingobium sp. HBC34.</title>
        <authorList>
            <person name="Le V."/>
            <person name="Ko S.-R."/>
            <person name="Ahn C.-Y."/>
            <person name="Oh H.-M."/>
        </authorList>
    </citation>
    <scope>NUCLEOTIDE SEQUENCE</scope>
    <source>
        <strain evidence="3">HBC34</strain>
    </source>
</reference>
<keyword evidence="4" id="KW-1185">Reference proteome</keyword>
<keyword evidence="2" id="KW-0472">Membrane</keyword>
<dbReference type="Proteomes" id="UP001176471">
    <property type="component" value="Unassembled WGS sequence"/>
</dbReference>
<evidence type="ECO:0000256" key="2">
    <source>
        <dbReference type="SAM" id="Phobius"/>
    </source>
</evidence>
<sequence>MVRRTSPQTPPNQATPSEQPLVTPALGAMPEMLLALQQAQAAQALNSECAAIRQELGILKAEVANAKTAIDESAKDISGIKRVHHIVVGAFLVISVALGLVWWAIGGKVTTLLKMADERQVADDKKK</sequence>
<name>A0ABT8ZK65_9SPHN</name>
<dbReference type="EMBL" id="JAUQOM010000002">
    <property type="protein sequence ID" value="MDO7834927.1"/>
    <property type="molecule type" value="Genomic_DNA"/>
</dbReference>
<dbReference type="RefSeq" id="WP_304535391.1">
    <property type="nucleotide sequence ID" value="NZ_JAUQOM010000002.1"/>
</dbReference>
<keyword evidence="2" id="KW-1133">Transmembrane helix</keyword>
<gene>
    <name evidence="3" type="ORF">Q4610_07685</name>
</gene>
<comment type="caution">
    <text evidence="3">The sequence shown here is derived from an EMBL/GenBank/DDBJ whole genome shotgun (WGS) entry which is preliminary data.</text>
</comment>
<evidence type="ECO:0000256" key="1">
    <source>
        <dbReference type="SAM" id="MobiDB-lite"/>
    </source>
</evidence>
<organism evidence="3 4">
    <name type="scientific">Sphingobium cyanobacteriorum</name>
    <dbReference type="NCBI Taxonomy" id="3063954"/>
    <lineage>
        <taxon>Bacteria</taxon>
        <taxon>Pseudomonadati</taxon>
        <taxon>Pseudomonadota</taxon>
        <taxon>Alphaproteobacteria</taxon>
        <taxon>Sphingomonadales</taxon>
        <taxon>Sphingomonadaceae</taxon>
        <taxon>Sphingobium</taxon>
    </lineage>
</organism>
<feature type="compositionally biased region" description="Polar residues" evidence="1">
    <location>
        <begin position="1"/>
        <end position="20"/>
    </location>
</feature>
<keyword evidence="2" id="KW-0812">Transmembrane</keyword>
<feature type="region of interest" description="Disordered" evidence="1">
    <location>
        <begin position="1"/>
        <end position="21"/>
    </location>
</feature>
<accession>A0ABT8ZK65</accession>
<protein>
    <submittedName>
        <fullName evidence="3">Uncharacterized protein</fullName>
    </submittedName>
</protein>
<proteinExistence type="predicted"/>
<evidence type="ECO:0000313" key="3">
    <source>
        <dbReference type="EMBL" id="MDO7834927.1"/>
    </source>
</evidence>
<feature type="transmembrane region" description="Helical" evidence="2">
    <location>
        <begin position="83"/>
        <end position="105"/>
    </location>
</feature>